<evidence type="ECO:0008006" key="4">
    <source>
        <dbReference type="Google" id="ProtNLM"/>
    </source>
</evidence>
<dbReference type="AlphaFoldDB" id="A0A2K2FC10"/>
<feature type="transmembrane region" description="Helical" evidence="1">
    <location>
        <begin position="273"/>
        <end position="295"/>
    </location>
</feature>
<protein>
    <recommendedName>
        <fullName evidence="4">Polymer-forming cytoskeletal protein</fullName>
    </recommendedName>
</protein>
<reference evidence="2 3" key="1">
    <citation type="submission" date="2017-06" db="EMBL/GenBank/DDBJ databases">
        <title>Investigating the central metabolism of Clostridium thermosuccinogenes.</title>
        <authorList>
            <person name="Koendjbiharie J.G."/>
            <person name="van Kranenburg R."/>
        </authorList>
    </citation>
    <scope>NUCLEOTIDE SEQUENCE [LARGE SCALE GENOMIC DNA]</scope>
    <source>
        <strain evidence="2 3">DSM 5806</strain>
    </source>
</reference>
<keyword evidence="1" id="KW-0472">Membrane</keyword>
<gene>
    <name evidence="2" type="ORF">CDQ84_15505</name>
</gene>
<dbReference type="RefSeq" id="WP_103082646.1">
    <property type="nucleotide sequence ID" value="NZ_CP021850.1"/>
</dbReference>
<feature type="transmembrane region" description="Helical" evidence="1">
    <location>
        <begin position="217"/>
        <end position="236"/>
    </location>
</feature>
<evidence type="ECO:0000313" key="2">
    <source>
        <dbReference type="EMBL" id="PNT96295.1"/>
    </source>
</evidence>
<dbReference type="Proteomes" id="UP000236151">
    <property type="component" value="Unassembled WGS sequence"/>
</dbReference>
<evidence type="ECO:0000313" key="3">
    <source>
        <dbReference type="Proteomes" id="UP000236151"/>
    </source>
</evidence>
<keyword evidence="3" id="KW-1185">Reference proteome</keyword>
<feature type="transmembrane region" description="Helical" evidence="1">
    <location>
        <begin position="145"/>
        <end position="169"/>
    </location>
</feature>
<keyword evidence="1" id="KW-1133">Transmembrane helix</keyword>
<sequence>MKNGMKKFIIVMVVLFMVVVNVPVLAANGWEFIDGRDRINLLGNTTVDENTSGDVIVIAGNVDVEADVDGDVVVVMGNLNLDAAVSGDVITLMGKVTLTDKARVMGDVVTLGSVDKADGAYIEGENSLIKFGYININSPDMNFLAMLRFVVLFFSLVLLLIFGLVVIYFTSQRFIVIEAGIEYGTGRKFVIGLLGLIASFIITILFCWTLIVPLVFLLLMLLAKVATCVYIGKMALKVSNARLNIYIEFVTGAIAIMLAEILLFMLIPQERVIQSILAGGLLNIAVNSLGIGILVDSKFGKSTI</sequence>
<dbReference type="KEGG" id="cthd:CDO33_17415"/>
<keyword evidence="1" id="KW-0812">Transmembrane</keyword>
<proteinExistence type="predicted"/>
<feature type="transmembrane region" description="Helical" evidence="1">
    <location>
        <begin position="189"/>
        <end position="211"/>
    </location>
</feature>
<dbReference type="EMBL" id="NIOJ01000051">
    <property type="protein sequence ID" value="PNT96295.1"/>
    <property type="molecule type" value="Genomic_DNA"/>
</dbReference>
<organism evidence="2 3">
    <name type="scientific">Clostridium thermosuccinogenes</name>
    <dbReference type="NCBI Taxonomy" id="84032"/>
    <lineage>
        <taxon>Bacteria</taxon>
        <taxon>Bacillati</taxon>
        <taxon>Bacillota</taxon>
        <taxon>Clostridia</taxon>
        <taxon>Eubacteriales</taxon>
        <taxon>Clostridiaceae</taxon>
        <taxon>Clostridium</taxon>
    </lineage>
</organism>
<name>A0A2K2FC10_9CLOT</name>
<comment type="caution">
    <text evidence="2">The sequence shown here is derived from an EMBL/GenBank/DDBJ whole genome shotgun (WGS) entry which is preliminary data.</text>
</comment>
<accession>A0A2K2FC10</accession>
<feature type="transmembrane region" description="Helical" evidence="1">
    <location>
        <begin position="243"/>
        <end position="267"/>
    </location>
</feature>
<evidence type="ECO:0000256" key="1">
    <source>
        <dbReference type="SAM" id="Phobius"/>
    </source>
</evidence>